<protein>
    <submittedName>
        <fullName evidence="2">Uncharacterized protein</fullName>
    </submittedName>
</protein>
<proteinExistence type="predicted"/>
<sequence>MTPSPESGISPKAREAEYQALWQVCDRASRGPEYEFASDSMKHEILDHACREILAKRVKEKRTMCGTDINKLIKSQMKRKANSQILAAHRLGQTPIIEGRPLYNAIPQACDAPAQFNANPVAYVANPQVYQPIPQPQIQAQPQPHVQPVAVPIAAPTHRYKFRSDSRIHKPPPHHDEDIQTLINTLKSHDHRIAALENHIKEVTYERDMLRAAPMYAQPLYNQPMNGIEGLDGAIESKAHSQKIPSPPRSQTQNMGEDDTEVYQLQG</sequence>
<accession>A0A8H4KGH4</accession>
<reference evidence="2" key="1">
    <citation type="submission" date="2020-01" db="EMBL/GenBank/DDBJ databases">
        <title>Identification and distribution of gene clusters putatively required for synthesis of sphingolipid metabolism inhibitors in phylogenetically diverse species of the filamentous fungus Fusarium.</title>
        <authorList>
            <person name="Kim H.-S."/>
            <person name="Busman M."/>
            <person name="Brown D.W."/>
            <person name="Divon H."/>
            <person name="Uhlig S."/>
            <person name="Proctor R.H."/>
        </authorList>
    </citation>
    <scope>NUCLEOTIDE SEQUENCE</scope>
    <source>
        <strain evidence="2">NRRL 53441</strain>
    </source>
</reference>
<evidence type="ECO:0000256" key="1">
    <source>
        <dbReference type="SAM" id="MobiDB-lite"/>
    </source>
</evidence>
<dbReference type="AlphaFoldDB" id="A0A8H4KGH4"/>
<organism evidence="2 3">
    <name type="scientific">Fusarium austroafricanum</name>
    <dbReference type="NCBI Taxonomy" id="2364996"/>
    <lineage>
        <taxon>Eukaryota</taxon>
        <taxon>Fungi</taxon>
        <taxon>Dikarya</taxon>
        <taxon>Ascomycota</taxon>
        <taxon>Pezizomycotina</taxon>
        <taxon>Sordariomycetes</taxon>
        <taxon>Hypocreomycetidae</taxon>
        <taxon>Hypocreales</taxon>
        <taxon>Nectriaceae</taxon>
        <taxon>Fusarium</taxon>
        <taxon>Fusarium concolor species complex</taxon>
    </lineage>
</organism>
<gene>
    <name evidence="2" type="ORF">F53441_7471</name>
</gene>
<name>A0A8H4KGH4_9HYPO</name>
<evidence type="ECO:0000313" key="2">
    <source>
        <dbReference type="EMBL" id="KAF4449213.1"/>
    </source>
</evidence>
<keyword evidence="3" id="KW-1185">Reference proteome</keyword>
<dbReference type="OrthoDB" id="5135153at2759"/>
<comment type="caution">
    <text evidence="2">The sequence shown here is derived from an EMBL/GenBank/DDBJ whole genome shotgun (WGS) entry which is preliminary data.</text>
</comment>
<dbReference type="EMBL" id="JAADJG010000297">
    <property type="protein sequence ID" value="KAF4449213.1"/>
    <property type="molecule type" value="Genomic_DNA"/>
</dbReference>
<evidence type="ECO:0000313" key="3">
    <source>
        <dbReference type="Proteomes" id="UP000605986"/>
    </source>
</evidence>
<dbReference type="Proteomes" id="UP000605986">
    <property type="component" value="Unassembled WGS sequence"/>
</dbReference>
<feature type="region of interest" description="Disordered" evidence="1">
    <location>
        <begin position="237"/>
        <end position="267"/>
    </location>
</feature>